<reference evidence="3 4" key="1">
    <citation type="submission" date="2017-04" db="EMBL/GenBank/DDBJ databases">
        <title>Complete genome of Campylobacter concisus ATCC 33237T and draft genomes for an additional eight well characterized C. concisus strains.</title>
        <authorList>
            <person name="Cornelius A.J."/>
            <person name="Miller W.G."/>
            <person name="Lastovica A.J."/>
            <person name="On S.L."/>
            <person name="French N.P."/>
            <person name="Vandenberg O."/>
            <person name="Biggs P.J."/>
        </authorList>
    </citation>
    <scope>NUCLEOTIDE SEQUENCE [LARGE SCALE GENOMIC DNA]</scope>
    <source>
        <strain evidence="3 4">CCUG 19995</strain>
    </source>
</reference>
<gene>
    <name evidence="3" type="ORF">B9N65_03240</name>
</gene>
<dbReference type="EMBL" id="NDYN01000002">
    <property type="protein sequence ID" value="OUT08496.1"/>
    <property type="molecule type" value="Genomic_DNA"/>
</dbReference>
<proteinExistence type="predicted"/>
<dbReference type="Gene3D" id="3.20.20.30">
    <property type="entry name" value="Luciferase-like domain"/>
    <property type="match status" value="1"/>
</dbReference>
<evidence type="ECO:0000313" key="3">
    <source>
        <dbReference type="EMBL" id="OUT08496.1"/>
    </source>
</evidence>
<name>A0A1Y5MIT7_9BACT</name>
<dbReference type="InterPro" id="IPR011251">
    <property type="entry name" value="Luciferase-like_dom"/>
</dbReference>
<accession>A0A1Y5MIT7</accession>
<dbReference type="SUPFAM" id="SSF51679">
    <property type="entry name" value="Bacterial luciferase-like"/>
    <property type="match status" value="1"/>
</dbReference>
<organism evidence="3 4">
    <name type="scientific">Campylobacter concisus</name>
    <dbReference type="NCBI Taxonomy" id="199"/>
    <lineage>
        <taxon>Bacteria</taxon>
        <taxon>Pseudomonadati</taxon>
        <taxon>Campylobacterota</taxon>
        <taxon>Epsilonproteobacteria</taxon>
        <taxon>Campylobacterales</taxon>
        <taxon>Campylobacteraceae</taxon>
        <taxon>Campylobacter</taxon>
    </lineage>
</organism>
<dbReference type="Proteomes" id="UP000196317">
    <property type="component" value="Unassembled WGS sequence"/>
</dbReference>
<dbReference type="Pfam" id="PF00296">
    <property type="entry name" value="Bac_luciferase"/>
    <property type="match status" value="1"/>
</dbReference>
<evidence type="ECO:0000313" key="4">
    <source>
        <dbReference type="Proteomes" id="UP000196317"/>
    </source>
</evidence>
<dbReference type="NCBIfam" id="TIGR03558">
    <property type="entry name" value="oxido_grp_1"/>
    <property type="match status" value="1"/>
</dbReference>
<comment type="caution">
    <text evidence="3">The sequence shown here is derived from an EMBL/GenBank/DDBJ whole genome shotgun (WGS) entry which is preliminary data.</text>
</comment>
<evidence type="ECO:0000256" key="1">
    <source>
        <dbReference type="ARBA" id="ARBA00007789"/>
    </source>
</evidence>
<comment type="similarity">
    <text evidence="1">To bacterial alkanal monooxygenase alpha and beta chains.</text>
</comment>
<dbReference type="InterPro" id="IPR036661">
    <property type="entry name" value="Luciferase-like_sf"/>
</dbReference>
<sequence length="346" mass="38798">MNVSILNLLPIKQGSDAKAAIDAAVRLAIFAEDIGMKRYWVAEHHNMRNLASSATQLIISHILEHTKSLRVGSGGVMLPNHSPYSIAEQYATLETIFPNRVDLGLGRAPGTDQETAAVLRRGAREIEFDMQINELMDYFNAKRAVKAYPKVDKIPLIYILGSSIYSAYVAAEFGLPYAFASHFAPRALEKAVEIYRQNFKPSQFLATPYVIAGANVIIAQSGELAKSLATTQTQFFLNVVTGEKEYLQPPKRDNDEVFAMVGKTDIEAPHFGPIDFRQIELKNRERIVTEEMMACSFIGSKQSVKEQILEFQNRLEVNEIMAQSFIFDERAQLDSFRALKEIADEI</sequence>
<evidence type="ECO:0000259" key="2">
    <source>
        <dbReference type="Pfam" id="PF00296"/>
    </source>
</evidence>
<dbReference type="InterPro" id="IPR050766">
    <property type="entry name" value="Bact_Lucif_Oxidored"/>
</dbReference>
<dbReference type="PANTHER" id="PTHR30137">
    <property type="entry name" value="LUCIFERASE-LIKE MONOOXYGENASE"/>
    <property type="match status" value="1"/>
</dbReference>
<dbReference type="RefSeq" id="WP_087582780.1">
    <property type="nucleotide sequence ID" value="NZ_NDYN01000002.1"/>
</dbReference>
<protein>
    <submittedName>
        <fullName evidence="3">LLM class flavin-dependent oxidoreductase</fullName>
    </submittedName>
</protein>
<dbReference type="InterPro" id="IPR019949">
    <property type="entry name" value="CmoO-like"/>
</dbReference>
<dbReference type="GO" id="GO:0005829">
    <property type="term" value="C:cytosol"/>
    <property type="evidence" value="ECO:0007669"/>
    <property type="project" value="TreeGrafter"/>
</dbReference>
<dbReference type="GO" id="GO:0016705">
    <property type="term" value="F:oxidoreductase activity, acting on paired donors, with incorporation or reduction of molecular oxygen"/>
    <property type="evidence" value="ECO:0007669"/>
    <property type="project" value="InterPro"/>
</dbReference>
<dbReference type="PANTHER" id="PTHR30137:SF6">
    <property type="entry name" value="LUCIFERASE-LIKE MONOOXYGENASE"/>
    <property type="match status" value="1"/>
</dbReference>
<dbReference type="AlphaFoldDB" id="A0A1Y5MIT7"/>
<feature type="domain" description="Luciferase-like" evidence="2">
    <location>
        <begin position="2"/>
        <end position="313"/>
    </location>
</feature>